<dbReference type="OrthoDB" id="9792323at2"/>
<sequence>MDQHNKINYLEIPVKDLAQTKTFFNRAFGWDFTDYGPEYSCFNQAGIAGGFYLSPHSFELNRGSVLIVIYSDDLLESITGVEAAGGTITEPVFSFPGGRRFHFKDPNGNEFGVWSQ</sequence>
<dbReference type="PROSITE" id="PS51819">
    <property type="entry name" value="VOC"/>
    <property type="match status" value="1"/>
</dbReference>
<evidence type="ECO:0000259" key="1">
    <source>
        <dbReference type="PROSITE" id="PS51819"/>
    </source>
</evidence>
<organism evidence="2 3">
    <name type="scientific">Shewanella canadensis</name>
    <dbReference type="NCBI Taxonomy" id="271096"/>
    <lineage>
        <taxon>Bacteria</taxon>
        <taxon>Pseudomonadati</taxon>
        <taxon>Pseudomonadota</taxon>
        <taxon>Gammaproteobacteria</taxon>
        <taxon>Alteromonadales</taxon>
        <taxon>Shewanellaceae</taxon>
        <taxon>Shewanella</taxon>
    </lineage>
</organism>
<dbReference type="PANTHER" id="PTHR33993:SF1">
    <property type="entry name" value="GLYOXALASE FAMILY PROTEIN"/>
    <property type="match status" value="1"/>
</dbReference>
<dbReference type="InterPro" id="IPR029068">
    <property type="entry name" value="Glyas_Bleomycin-R_OHBP_Dase"/>
</dbReference>
<dbReference type="InterPro" id="IPR037523">
    <property type="entry name" value="VOC_core"/>
</dbReference>
<dbReference type="Proteomes" id="UP000267448">
    <property type="component" value="Unassembled WGS sequence"/>
</dbReference>
<dbReference type="EMBL" id="RXNU01000022">
    <property type="protein sequence ID" value="RTR36566.1"/>
    <property type="molecule type" value="Genomic_DNA"/>
</dbReference>
<dbReference type="Gene3D" id="3.10.180.10">
    <property type="entry name" value="2,3-Dihydroxybiphenyl 1,2-Dioxygenase, domain 1"/>
    <property type="match status" value="1"/>
</dbReference>
<feature type="domain" description="VOC" evidence="1">
    <location>
        <begin position="6"/>
        <end position="116"/>
    </location>
</feature>
<dbReference type="PANTHER" id="PTHR33993">
    <property type="entry name" value="GLYOXALASE-RELATED"/>
    <property type="match status" value="1"/>
</dbReference>
<gene>
    <name evidence="2" type="ORF">EKG38_23405</name>
</gene>
<dbReference type="InterPro" id="IPR004360">
    <property type="entry name" value="Glyas_Fos-R_dOase_dom"/>
</dbReference>
<reference evidence="2 3" key="1">
    <citation type="submission" date="2018-12" db="EMBL/GenBank/DDBJ databases">
        <authorList>
            <person name="Yu L."/>
        </authorList>
    </citation>
    <scope>NUCLEOTIDE SEQUENCE [LARGE SCALE GENOMIC DNA]</scope>
    <source>
        <strain evidence="2 3">HAW-EB2</strain>
    </source>
</reference>
<evidence type="ECO:0000313" key="3">
    <source>
        <dbReference type="Proteomes" id="UP000267448"/>
    </source>
</evidence>
<proteinExistence type="predicted"/>
<keyword evidence="3" id="KW-1185">Reference proteome</keyword>
<accession>A0A3S0KXJ9</accession>
<protein>
    <submittedName>
        <fullName evidence="2">VOC family protein</fullName>
    </submittedName>
</protein>
<dbReference type="InterPro" id="IPR052164">
    <property type="entry name" value="Anthracycline_SecMetBiosynth"/>
</dbReference>
<name>A0A3S0KXJ9_9GAMM</name>
<evidence type="ECO:0000313" key="2">
    <source>
        <dbReference type="EMBL" id="RTR36566.1"/>
    </source>
</evidence>
<dbReference type="SUPFAM" id="SSF54593">
    <property type="entry name" value="Glyoxalase/Bleomycin resistance protein/Dihydroxybiphenyl dioxygenase"/>
    <property type="match status" value="1"/>
</dbReference>
<comment type="caution">
    <text evidence="2">The sequence shown here is derived from an EMBL/GenBank/DDBJ whole genome shotgun (WGS) entry which is preliminary data.</text>
</comment>
<dbReference type="Pfam" id="PF00903">
    <property type="entry name" value="Glyoxalase"/>
    <property type="match status" value="1"/>
</dbReference>
<dbReference type="RefSeq" id="WP_126523306.1">
    <property type="nucleotide sequence ID" value="NZ_RXNU01000022.1"/>
</dbReference>
<dbReference type="CDD" id="cd07247">
    <property type="entry name" value="SgaA_N_like"/>
    <property type="match status" value="1"/>
</dbReference>
<dbReference type="AlphaFoldDB" id="A0A3S0KXJ9"/>